<dbReference type="InterPro" id="IPR050540">
    <property type="entry name" value="F-actin_Monoox_Mical"/>
</dbReference>
<feature type="coiled-coil region" evidence="22">
    <location>
        <begin position="874"/>
        <end position="901"/>
    </location>
</feature>
<dbReference type="SMART" id="SM01203">
    <property type="entry name" value="DUF3585"/>
    <property type="match status" value="1"/>
</dbReference>
<keyword evidence="10" id="KW-0274">FAD</keyword>
<dbReference type="Gene3D" id="3.50.50.60">
    <property type="entry name" value="FAD/NAD(P)-binding domain"/>
    <property type="match status" value="1"/>
</dbReference>
<dbReference type="GO" id="GO:0071949">
    <property type="term" value="F:FAD binding"/>
    <property type="evidence" value="ECO:0007669"/>
    <property type="project" value="InterPro"/>
</dbReference>
<feature type="domain" description="BMERB" evidence="26">
    <location>
        <begin position="864"/>
        <end position="1013"/>
    </location>
</feature>
<evidence type="ECO:0000256" key="7">
    <source>
        <dbReference type="ARBA" id="ARBA00022490"/>
    </source>
</evidence>
<dbReference type="Ensembl" id="ENSSTUT00000120515.1">
    <property type="protein sequence ID" value="ENSSTUP00000112589.1"/>
    <property type="gene ID" value="ENSSTUG00000049764.1"/>
</dbReference>
<dbReference type="Proteomes" id="UP000472277">
    <property type="component" value="Chromosome 40"/>
</dbReference>
<reference evidence="27" key="2">
    <citation type="submission" date="2025-09" db="UniProtKB">
        <authorList>
            <consortium name="Ensembl"/>
        </authorList>
    </citation>
    <scope>IDENTIFICATION</scope>
</reference>
<keyword evidence="6" id="KW-0268">Exocytosis</keyword>
<evidence type="ECO:0000256" key="2">
    <source>
        <dbReference type="ARBA" id="ARBA00004123"/>
    </source>
</evidence>
<evidence type="ECO:0000259" key="25">
    <source>
        <dbReference type="PROSITE" id="PS50023"/>
    </source>
</evidence>
<keyword evidence="15 21" id="KW-0440">LIM domain</keyword>
<keyword evidence="17" id="KW-0009">Actin-binding</keyword>
<evidence type="ECO:0000256" key="21">
    <source>
        <dbReference type="PROSITE-ProRule" id="PRU00125"/>
    </source>
</evidence>
<evidence type="ECO:0000256" key="10">
    <source>
        <dbReference type="ARBA" id="ARBA00022827"/>
    </source>
</evidence>
<sequence>MEFSGCPAAAAGVANEAQEAEKEGHAQVLFDEFVQASTCRTTLHAFNLLCEHLQLTHTHTEPKTYSPTYWKANALWAKLDKRAAHHEYGKGRVCANTTCVIIGAGPCGLRTAVELGFLGARVVLLEKRDAFSRNNVLHLWPFTIHDLRGLGAKKFYGKFCAGAIDHISIRQLQLVLLKVALLLGVEVHVNVEFKGLVEPPADQEQQSKTCQVGWRVEVKPKSHPINTLQCDVVIGADGRRNTLPGFRRKEFRGKLAIAITANFMNRNTSAEAKVEEISGVAFIFNQRFFQELRDATGVDLENIVYYKDDTHYFVMTAKKQSLLEKGVILRDYADTETLLSRGNVDQNALLAYAREAADFSTNHQLPSLDFAMNHYGQPDVALFDFTCMYASENAALVRQRHGHHLLVTLVGDSLLEPFWPMGTGIARGFLAALDSAWTVRSWAQGLAPLDLLAERESLYRLLPQTTPENVNKNFGQYTVDPATRYPNINPQLITPAQVGHLIYTGENGGSASSIIFVFFLSGSPESFSRSSKLLSWCQQQTQGCRGVAVSDLTTSWKSGLALCALIHHYRPDLIDFDSLEEDEGEVNMRLGLEVAEKEFGISPVMTVEEMSSVSETDTLCMVMYLSQFHQLFKGALPPSGEFLNHSSQLKSCSCSVLLITLYSYPTLSLQNAALCSVGGASQSRVRSMANQLLAKFEENATCPSSTPAAALRRQVRGGASDVCFFCSKRVYVMERLSVEGLFFHRSCFQCDHCSSTIRLASYAYDRPNGEPLGREESETSDLGGVRGHVGKERELDSSPHMDTQRKSSCPTEVVGVLVHMKDLKDPSSLNVSEAMFHRDRDPEEERLDARLTRRVQRAARKQAKQEQLKRLHRAQMIQRQLEQVEEKQRQLEERGVAVEKALRGEAVMGRQDDPALMQQWFKLVQQKNCLMRYESELMIFARELELEDRQSRLQQELRERMAVDDHLKGEAELAEEKLILGEMLEVVEQRDALVSLLEEQQLQESQEDRGLEAVMLSRGLGLHNWA</sequence>
<organism evidence="27 28">
    <name type="scientific">Salmo trutta</name>
    <name type="common">Brown trout</name>
    <dbReference type="NCBI Taxonomy" id="8032"/>
    <lineage>
        <taxon>Eukaryota</taxon>
        <taxon>Metazoa</taxon>
        <taxon>Chordata</taxon>
        <taxon>Craniata</taxon>
        <taxon>Vertebrata</taxon>
        <taxon>Euteleostomi</taxon>
        <taxon>Actinopterygii</taxon>
        <taxon>Neopterygii</taxon>
        <taxon>Teleostei</taxon>
        <taxon>Protacanthopterygii</taxon>
        <taxon>Salmoniformes</taxon>
        <taxon>Salmonidae</taxon>
        <taxon>Salmoninae</taxon>
        <taxon>Salmo</taxon>
    </lineage>
</organism>
<dbReference type="Pfam" id="PF01494">
    <property type="entry name" value="FAD_binding_3"/>
    <property type="match status" value="1"/>
</dbReference>
<keyword evidence="7" id="KW-0963">Cytoplasm</keyword>
<keyword evidence="16 22" id="KW-0175">Coiled coil</keyword>
<dbReference type="Pfam" id="PF25413">
    <property type="entry name" value="Rossman_Mical"/>
    <property type="match status" value="1"/>
</dbReference>
<reference evidence="27" key="1">
    <citation type="submission" date="2025-08" db="UniProtKB">
        <authorList>
            <consortium name="Ensembl"/>
        </authorList>
    </citation>
    <scope>IDENTIFICATION</scope>
</reference>
<dbReference type="InterPro" id="IPR022735">
    <property type="entry name" value="bMERB_dom"/>
</dbReference>
<evidence type="ECO:0000256" key="9">
    <source>
        <dbReference type="ARBA" id="ARBA00022723"/>
    </source>
</evidence>
<evidence type="ECO:0000256" key="20">
    <source>
        <dbReference type="ARBA" id="ARBA00049522"/>
    </source>
</evidence>
<dbReference type="InterPro" id="IPR001781">
    <property type="entry name" value="Znf_LIM"/>
</dbReference>
<evidence type="ECO:0000256" key="18">
    <source>
        <dbReference type="ARBA" id="ARBA00023212"/>
    </source>
</evidence>
<dbReference type="GeneTree" id="ENSGT00940000155580"/>
<evidence type="ECO:0000256" key="17">
    <source>
        <dbReference type="ARBA" id="ARBA00023203"/>
    </source>
</evidence>
<feature type="compositionally biased region" description="Basic and acidic residues" evidence="23">
    <location>
        <begin position="789"/>
        <end position="805"/>
    </location>
</feature>
<feature type="domain" description="LIM zinc-binding" evidence="25">
    <location>
        <begin position="721"/>
        <end position="784"/>
    </location>
</feature>
<evidence type="ECO:0000256" key="14">
    <source>
        <dbReference type="ARBA" id="ARBA00023033"/>
    </source>
</evidence>
<dbReference type="Gene3D" id="2.10.110.10">
    <property type="entry name" value="Cysteine Rich Protein"/>
    <property type="match status" value="1"/>
</dbReference>
<comment type="cofactor">
    <cofactor evidence="1">
        <name>FAD</name>
        <dbReference type="ChEBI" id="CHEBI:57692"/>
    </cofactor>
</comment>
<evidence type="ECO:0000256" key="4">
    <source>
        <dbReference type="ARBA" id="ARBA00008223"/>
    </source>
</evidence>
<evidence type="ECO:0000256" key="3">
    <source>
        <dbReference type="ARBA" id="ARBA00004245"/>
    </source>
</evidence>
<keyword evidence="9 21" id="KW-0479">Metal-binding</keyword>
<dbReference type="PANTHER" id="PTHR23167:SF51">
    <property type="entry name" value="[F-ACTIN]-MONOOXYGENASE MICAL3"/>
    <property type="match status" value="1"/>
</dbReference>
<protein>
    <recommendedName>
        <fullName evidence="5">F-actin monooxygenase</fullName>
        <ecNumber evidence="5">1.14.13.225</ecNumber>
    </recommendedName>
</protein>
<dbReference type="GO" id="GO:0005856">
    <property type="term" value="C:cytoskeleton"/>
    <property type="evidence" value="ECO:0007669"/>
    <property type="project" value="UniProtKB-SubCell"/>
</dbReference>
<dbReference type="FunFam" id="3.50.50.60:FF:000004">
    <property type="entry name" value="protein-methionine sulfoxide oxidase MICAL2 isoform X1"/>
    <property type="match status" value="1"/>
</dbReference>
<dbReference type="AlphaFoldDB" id="A0A674EXY9"/>
<evidence type="ECO:0000256" key="23">
    <source>
        <dbReference type="SAM" id="MobiDB-lite"/>
    </source>
</evidence>
<evidence type="ECO:0000313" key="27">
    <source>
        <dbReference type="Ensembl" id="ENSSTUP00000112589.1"/>
    </source>
</evidence>
<keyword evidence="18" id="KW-0206">Cytoskeleton</keyword>
<evidence type="ECO:0000259" key="26">
    <source>
        <dbReference type="PROSITE" id="PS51848"/>
    </source>
</evidence>
<evidence type="ECO:0000256" key="12">
    <source>
        <dbReference type="ARBA" id="ARBA00022857"/>
    </source>
</evidence>
<keyword evidence="11 21" id="KW-0862">Zinc</keyword>
<dbReference type="OMA" id="PRYIRQE"/>
<evidence type="ECO:0000256" key="1">
    <source>
        <dbReference type="ARBA" id="ARBA00001974"/>
    </source>
</evidence>
<dbReference type="PROSITE" id="PS50023">
    <property type="entry name" value="LIM_DOMAIN_2"/>
    <property type="match status" value="1"/>
</dbReference>
<dbReference type="InterPro" id="IPR002938">
    <property type="entry name" value="FAD-bd"/>
</dbReference>
<dbReference type="InterPro" id="IPR001715">
    <property type="entry name" value="CH_dom"/>
</dbReference>
<dbReference type="Pfam" id="PF00307">
    <property type="entry name" value="CH"/>
    <property type="match status" value="1"/>
</dbReference>
<evidence type="ECO:0000256" key="6">
    <source>
        <dbReference type="ARBA" id="ARBA00022483"/>
    </source>
</evidence>
<feature type="region of interest" description="Disordered" evidence="23">
    <location>
        <begin position="769"/>
        <end position="809"/>
    </location>
</feature>
<keyword evidence="13" id="KW-0560">Oxidoreductase</keyword>
<dbReference type="Gene3D" id="1.10.418.10">
    <property type="entry name" value="Calponin-like domain"/>
    <property type="match status" value="1"/>
</dbReference>
<dbReference type="GO" id="GO:0120501">
    <property type="term" value="F:F-actin monooxygenase activity"/>
    <property type="evidence" value="ECO:0007669"/>
    <property type="project" value="UniProtKB-EC"/>
</dbReference>
<dbReference type="PANTHER" id="PTHR23167">
    <property type="entry name" value="CALPONIN HOMOLOGY DOMAIN-CONTAINING PROTEIN DDB_G0272472-RELATED"/>
    <property type="match status" value="1"/>
</dbReference>
<evidence type="ECO:0000256" key="5">
    <source>
        <dbReference type="ARBA" id="ARBA00012709"/>
    </source>
</evidence>
<dbReference type="InParanoid" id="A0A674EXY9"/>
<dbReference type="PROSITE" id="PS00478">
    <property type="entry name" value="LIM_DOMAIN_1"/>
    <property type="match status" value="1"/>
</dbReference>
<keyword evidence="14" id="KW-0503">Monooxygenase</keyword>
<evidence type="ECO:0000313" key="28">
    <source>
        <dbReference type="Proteomes" id="UP000472277"/>
    </source>
</evidence>
<evidence type="ECO:0000256" key="15">
    <source>
        <dbReference type="ARBA" id="ARBA00023038"/>
    </source>
</evidence>
<dbReference type="CDD" id="cd22198">
    <property type="entry name" value="CH_MICAL_EHBP-like"/>
    <property type="match status" value="1"/>
</dbReference>
<comment type="catalytic activity">
    <reaction evidence="20">
        <text>L-methionyl-[F-actin] + NADPH + O2 + H(+) = L-methionyl-(R)-S-oxide-[F-actin] + NADP(+) + H2O</text>
        <dbReference type="Rhea" id="RHEA:51308"/>
        <dbReference type="Rhea" id="RHEA-COMP:12953"/>
        <dbReference type="Rhea" id="RHEA-COMP:12956"/>
        <dbReference type="ChEBI" id="CHEBI:15377"/>
        <dbReference type="ChEBI" id="CHEBI:15378"/>
        <dbReference type="ChEBI" id="CHEBI:15379"/>
        <dbReference type="ChEBI" id="CHEBI:16044"/>
        <dbReference type="ChEBI" id="CHEBI:45764"/>
        <dbReference type="ChEBI" id="CHEBI:57783"/>
        <dbReference type="ChEBI" id="CHEBI:58349"/>
        <dbReference type="EC" id="1.14.13.225"/>
    </reaction>
</comment>
<evidence type="ECO:0000256" key="8">
    <source>
        <dbReference type="ARBA" id="ARBA00022630"/>
    </source>
</evidence>
<evidence type="ECO:0000256" key="13">
    <source>
        <dbReference type="ARBA" id="ARBA00023002"/>
    </source>
</evidence>
<evidence type="ECO:0000256" key="11">
    <source>
        <dbReference type="ARBA" id="ARBA00022833"/>
    </source>
</evidence>
<comment type="subcellular location">
    <subcellularLocation>
        <location evidence="3">Cytoplasm</location>
        <location evidence="3">Cytoskeleton</location>
    </subcellularLocation>
    <subcellularLocation>
        <location evidence="2">Nucleus</location>
    </subcellularLocation>
</comment>
<dbReference type="GO" id="GO:0005634">
    <property type="term" value="C:nucleus"/>
    <property type="evidence" value="ECO:0007669"/>
    <property type="project" value="UniProtKB-SubCell"/>
</dbReference>
<dbReference type="EC" id="1.14.13.225" evidence="5"/>
<evidence type="ECO:0000259" key="24">
    <source>
        <dbReference type="PROSITE" id="PS50021"/>
    </source>
</evidence>
<dbReference type="InterPro" id="IPR036188">
    <property type="entry name" value="FAD/NAD-bd_sf"/>
</dbReference>
<dbReference type="GO" id="GO:0003779">
    <property type="term" value="F:actin binding"/>
    <property type="evidence" value="ECO:0007669"/>
    <property type="project" value="UniProtKB-KW"/>
</dbReference>
<evidence type="ECO:0000256" key="19">
    <source>
        <dbReference type="ARBA" id="ARBA00023242"/>
    </source>
</evidence>
<keyword evidence="19" id="KW-0539">Nucleus</keyword>
<dbReference type="SUPFAM" id="SSF51905">
    <property type="entry name" value="FAD/NAD(P)-binding domain"/>
    <property type="match status" value="1"/>
</dbReference>
<dbReference type="SUPFAM" id="SSF57716">
    <property type="entry name" value="Glucocorticoid receptor-like (DNA-binding domain)"/>
    <property type="match status" value="1"/>
</dbReference>
<comment type="similarity">
    <text evidence="4">Belongs to the Mical family.</text>
</comment>
<feature type="domain" description="Calponin-homology (CH)" evidence="24">
    <location>
        <begin position="527"/>
        <end position="630"/>
    </location>
</feature>
<name>A0A674EXY9_SALTR</name>
<accession>A0A674EXY9</accession>
<dbReference type="GO" id="GO:0006887">
    <property type="term" value="P:exocytosis"/>
    <property type="evidence" value="ECO:0007669"/>
    <property type="project" value="UniProtKB-KW"/>
</dbReference>
<dbReference type="InterPro" id="IPR057494">
    <property type="entry name" value="Rossman_Mical"/>
</dbReference>
<dbReference type="SMART" id="SM00033">
    <property type="entry name" value="CH"/>
    <property type="match status" value="1"/>
</dbReference>
<dbReference type="GO" id="GO:0046872">
    <property type="term" value="F:metal ion binding"/>
    <property type="evidence" value="ECO:0007669"/>
    <property type="project" value="UniProtKB-KW"/>
</dbReference>
<dbReference type="SUPFAM" id="SSF47576">
    <property type="entry name" value="Calponin-homology domain, CH-domain"/>
    <property type="match status" value="1"/>
</dbReference>
<keyword evidence="28" id="KW-1185">Reference proteome</keyword>
<dbReference type="Pfam" id="PF12130">
    <property type="entry name" value="bMERB_dom"/>
    <property type="match status" value="1"/>
</dbReference>
<evidence type="ECO:0000256" key="22">
    <source>
        <dbReference type="SAM" id="Coils"/>
    </source>
</evidence>
<dbReference type="PROSITE" id="PS50021">
    <property type="entry name" value="CH"/>
    <property type="match status" value="1"/>
</dbReference>
<proteinExistence type="inferred from homology"/>
<keyword evidence="12" id="KW-0521">NADP</keyword>
<dbReference type="InterPro" id="IPR036872">
    <property type="entry name" value="CH_dom_sf"/>
</dbReference>
<keyword evidence="8" id="KW-0285">Flavoprotein</keyword>
<dbReference type="PROSITE" id="PS51848">
    <property type="entry name" value="BMERB"/>
    <property type="match status" value="1"/>
</dbReference>
<dbReference type="PRINTS" id="PR00420">
    <property type="entry name" value="RNGMNOXGNASE"/>
</dbReference>
<dbReference type="SMART" id="SM00132">
    <property type="entry name" value="LIM"/>
    <property type="match status" value="1"/>
</dbReference>
<evidence type="ECO:0000256" key="16">
    <source>
        <dbReference type="ARBA" id="ARBA00023054"/>
    </source>
</evidence>